<proteinExistence type="predicted"/>
<feature type="transmembrane region" description="Helical" evidence="1">
    <location>
        <begin position="12"/>
        <end position="35"/>
    </location>
</feature>
<dbReference type="PANTHER" id="PTHR34219:SF3">
    <property type="entry name" value="BLL7967 PROTEIN"/>
    <property type="match status" value="1"/>
</dbReference>
<dbReference type="InterPro" id="IPR005625">
    <property type="entry name" value="PepSY-ass_TM"/>
</dbReference>
<feature type="transmembrane region" description="Helical" evidence="1">
    <location>
        <begin position="136"/>
        <end position="159"/>
    </location>
</feature>
<protein>
    <submittedName>
        <fullName evidence="2">PepSY domain-containing protein</fullName>
    </submittedName>
</protein>
<feature type="transmembrane region" description="Helical" evidence="1">
    <location>
        <begin position="327"/>
        <end position="348"/>
    </location>
</feature>
<gene>
    <name evidence="2" type="ORF">ISF26_08225</name>
</gene>
<keyword evidence="3" id="KW-1185">Reference proteome</keyword>
<evidence type="ECO:0000313" key="3">
    <source>
        <dbReference type="Proteomes" id="UP001054846"/>
    </source>
</evidence>
<accession>A0ABY3PRM3</accession>
<name>A0ABY3PRM3_9CYAN</name>
<reference evidence="2 3" key="1">
    <citation type="journal article" date="2021" name="Genome Biol. Evol.">
        <title>Complete Genome Sequencing of a Novel Gloeobacter Species from a Waterfall Cave in Mexico.</title>
        <authorList>
            <person name="Saw J.H."/>
            <person name="Cardona T."/>
            <person name="Montejano G."/>
        </authorList>
    </citation>
    <scope>NUCLEOTIDE SEQUENCE [LARGE SCALE GENOMIC DNA]</scope>
    <source>
        <strain evidence="2">MG652769</strain>
    </source>
</reference>
<organism evidence="2 3">
    <name type="scientific">Gloeobacter morelensis MG652769</name>
    <dbReference type="NCBI Taxonomy" id="2781736"/>
    <lineage>
        <taxon>Bacteria</taxon>
        <taxon>Bacillati</taxon>
        <taxon>Cyanobacteriota</taxon>
        <taxon>Cyanophyceae</taxon>
        <taxon>Gloeobacterales</taxon>
        <taxon>Gloeobacteraceae</taxon>
        <taxon>Gloeobacter</taxon>
        <taxon>Gloeobacter morelensis</taxon>
    </lineage>
</organism>
<evidence type="ECO:0000313" key="2">
    <source>
        <dbReference type="EMBL" id="UFP96179.1"/>
    </source>
</evidence>
<dbReference type="RefSeq" id="WP_230843426.1">
    <property type="nucleotide sequence ID" value="NZ_CP063845.1"/>
</dbReference>
<dbReference type="Pfam" id="PF03929">
    <property type="entry name" value="PepSY_TM"/>
    <property type="match status" value="1"/>
</dbReference>
<keyword evidence="1" id="KW-0472">Membrane</keyword>
<dbReference type="EMBL" id="CP063845">
    <property type="protein sequence ID" value="UFP96179.1"/>
    <property type="molecule type" value="Genomic_DNA"/>
</dbReference>
<dbReference type="PANTHER" id="PTHR34219">
    <property type="entry name" value="IRON-REGULATED INNER MEMBRANE PROTEIN-RELATED"/>
    <property type="match status" value="1"/>
</dbReference>
<keyword evidence="1" id="KW-1133">Transmembrane helix</keyword>
<evidence type="ECO:0000256" key="1">
    <source>
        <dbReference type="SAM" id="Phobius"/>
    </source>
</evidence>
<keyword evidence="1" id="KW-0812">Transmembrane</keyword>
<feature type="transmembrane region" description="Helical" evidence="1">
    <location>
        <begin position="184"/>
        <end position="205"/>
    </location>
</feature>
<sequence length="368" mass="40215">MNTRKFVFALHQIAGLVFGLILLVIGLTGSAIVFWKPIDRALYPAMYQPGAAPASSLDRVMAAAQKAHPNLKPEGVSVQENHVYSVSFTTPEKQYLEVAVDPVSYELRASRVWEHSLVGVLYRLHYTLLAGEVGGWITGIAAMALLALGITGVALWPGWKKWQAGTKFRWSANSRILSYDLHKLTGITTSAFMVILGLSGAYFMFNVPFKAAVYALTGTAQTKEPMSTIAAGMPISPDALLAKARPVLAGAEFEGLRLADKPTGTVRIFGRFKGEGPVRERLHIHLDQYSGRVLQVEDGRQPNTADFLLGWLATLHFGHYGGLFTQVMYVFVGLAPGGLFLSGFWLWLKKLRRPGAHKACSARAASTR</sequence>
<dbReference type="Proteomes" id="UP001054846">
    <property type="component" value="Chromosome"/>
</dbReference>